<dbReference type="RefSeq" id="WP_067556049.1">
    <property type="nucleotide sequence ID" value="NZ_CP016895.1"/>
</dbReference>
<evidence type="ECO:0000313" key="2">
    <source>
        <dbReference type="EMBL" id="AOA58836.1"/>
    </source>
</evidence>
<dbReference type="STRING" id="1789224.BFG52_11055"/>
<keyword evidence="1" id="KW-0472">Membrane</keyword>
<reference evidence="2 3" key="1">
    <citation type="submission" date="2016-08" db="EMBL/GenBank/DDBJ databases">
        <authorList>
            <person name="Seilhamer J.J."/>
        </authorList>
    </citation>
    <scope>NUCLEOTIDE SEQUENCE [LARGE SCALE GENOMIC DNA]</scope>
    <source>
        <strain evidence="2 3">BRTC-1</strain>
    </source>
</reference>
<organism evidence="2 3">
    <name type="scientific">Acinetobacter larvae</name>
    <dbReference type="NCBI Taxonomy" id="1789224"/>
    <lineage>
        <taxon>Bacteria</taxon>
        <taxon>Pseudomonadati</taxon>
        <taxon>Pseudomonadota</taxon>
        <taxon>Gammaproteobacteria</taxon>
        <taxon>Moraxellales</taxon>
        <taxon>Moraxellaceae</taxon>
        <taxon>Acinetobacter</taxon>
    </lineage>
</organism>
<name>A0A1B2M0V7_9GAMM</name>
<feature type="transmembrane region" description="Helical" evidence="1">
    <location>
        <begin position="36"/>
        <end position="58"/>
    </location>
</feature>
<keyword evidence="1" id="KW-1133">Transmembrane helix</keyword>
<dbReference type="EMBL" id="CP016895">
    <property type="protein sequence ID" value="AOA58836.1"/>
    <property type="molecule type" value="Genomic_DNA"/>
</dbReference>
<feature type="transmembrane region" description="Helical" evidence="1">
    <location>
        <begin position="5"/>
        <end position="24"/>
    </location>
</feature>
<keyword evidence="1" id="KW-0812">Transmembrane</keyword>
<proteinExistence type="predicted"/>
<dbReference type="KEGG" id="ala:BFG52_11055"/>
<dbReference type="OrthoDB" id="6713163at2"/>
<dbReference type="Proteomes" id="UP000093391">
    <property type="component" value="Chromosome"/>
</dbReference>
<keyword evidence="3" id="KW-1185">Reference proteome</keyword>
<evidence type="ECO:0000256" key="1">
    <source>
        <dbReference type="SAM" id="Phobius"/>
    </source>
</evidence>
<accession>A0A1B2M0V7</accession>
<dbReference type="AlphaFoldDB" id="A0A1B2M0V7"/>
<gene>
    <name evidence="2" type="ORF">BFG52_11055</name>
</gene>
<protein>
    <submittedName>
        <fullName evidence="2">Uncharacterized protein</fullName>
    </submittedName>
</protein>
<evidence type="ECO:0000313" key="3">
    <source>
        <dbReference type="Proteomes" id="UP000093391"/>
    </source>
</evidence>
<sequence length="473" mass="54144">MIKIIITTLLSIFLITCAVVVFYWRDAGFDPSKQDLLLYLGLLPLGISALVLSPYLLWKFYHYKKNKALQQQLKKEQEQAATHDEYQDRQQAVELLSFQVFSTALQNAHGENATLFDKALENFSPNLDAQLVNAQGIALLAHRIEALDEALLEQFADEPMSDLQKRVMVLLAQQFNQHIESIYQIAEHLRQSALFYDRELAYAYRMHPAWINPDFKAEEVEIALTTAPEVPRLNRLNIHVVLAENMLHLWDEALSSEYLKNMMFELGVIQQQVQVEYHYWSAQNAYHKWIELVQQIQKNDFELSLLLVADSELDQDLLDDRLWSTQAYVPAEFAASCCIAPAHVQVLNLKAHKTLNVVLHQNNLAQQLKQLGLEQLPQYDLEEPCVVIADDITQVKTIQKVSKNFAETPIESYHFLYSRGSLGHSQNLATIYSFILGLQVSDDKCSLVYSSDEPTTQVIITAADQQHILSEDL</sequence>